<feature type="compositionally biased region" description="Low complexity" evidence="1">
    <location>
        <begin position="1278"/>
        <end position="1288"/>
    </location>
</feature>
<dbReference type="Gene3D" id="3.40.50.300">
    <property type="entry name" value="P-loop containing nucleotide triphosphate hydrolases"/>
    <property type="match status" value="2"/>
</dbReference>
<dbReference type="RefSeq" id="WP_072871524.1">
    <property type="nucleotide sequence ID" value="NZ_FQZM01000072.1"/>
</dbReference>
<dbReference type="InterPro" id="IPR011335">
    <property type="entry name" value="Restrct_endonuc-II-like"/>
</dbReference>
<evidence type="ECO:0000313" key="4">
    <source>
        <dbReference type="Proteomes" id="UP000184529"/>
    </source>
</evidence>
<dbReference type="GO" id="GO:0006289">
    <property type="term" value="P:nucleotide-excision repair"/>
    <property type="evidence" value="ECO:0007669"/>
    <property type="project" value="TreeGrafter"/>
</dbReference>
<dbReference type="EMBL" id="FQZM01000072">
    <property type="protein sequence ID" value="SHJ83586.1"/>
    <property type="molecule type" value="Genomic_DNA"/>
</dbReference>
<evidence type="ECO:0000256" key="1">
    <source>
        <dbReference type="SAM" id="MobiDB-lite"/>
    </source>
</evidence>
<dbReference type="CDD" id="cd20335">
    <property type="entry name" value="BRcat_RBR"/>
    <property type="match status" value="1"/>
</dbReference>
<keyword evidence="3" id="KW-0347">Helicase</keyword>
<feature type="region of interest" description="Disordered" evidence="1">
    <location>
        <begin position="1265"/>
        <end position="1296"/>
    </location>
</feature>
<sequence length="1574" mass="176543">MMLEYLLVRPADREDIFANHRCRFLVLDEVHTYRGILGSNIALLIRRLKAHLARARQDWKPNVPDEESSRRYPMLIPVGASATIKSVSEENLPREEIIRQRDEAVREFFGTLTGVEKSTIKVIGEELQTIQIPDEATYPSIPGKVDIHSLEVSDPESVREALCRLANLPADTRLEEAARRYRLLWDLNHWLIQKPMSVSDIVARLKTEVPDRAGRPDEDVRAEVEAALTIGAALPDGTPGALRIRAHRFIRGGWKFHRCVNPDCGKLYPMGEERCGDCGHVTAPLYLCRNCGADYLRLVGDPDQGSLRPSADESEEPEWMLYEPSRFDLQTIADDDSYDDEDGNGTVQPQGGRRSRQQIPAQIRGRFVLDGWLDPTTLRFSFNRDEYRLRVALAPGRSRCLCCGGTAGSRNVITPVSLGTSAAVKVLGEGLVEALSEANRNRPGHDGKERLLVFSDSRQDAAHQARFIIFAGRYDRMRRRLVQKLQAEPVLSIQRAVELLSEAAVAARDNPHVPEETGWLSEETRKRIQAWEEAPLLDEIAVNTGYRGTLINLGLVGVTYHQLNEYVQAKGAEVAQALGVGLEELEHICRIVLDEIRTRGALSRPMLQYHPAHIATPAYFQAAEWERRVKRPRGYSLTRDGNVIAYLDSADVPSGIKHYNAWRRPGAGGRGPSMERILRHLLNRFGGYDPNANMVVALLDFLKRGNFLVPVELYGARERRRLLQVNADIVRLELLTEETRLHCEVCGDVRPKARPGMPCPHCHGSFVSWPEEEVSQNRTVKRIRKPVVIPLVAGEHTAQITTAARAELEKNFKAGPEMSPINVLACSPTLEMGIDVGGLDAVVLRNIPPRPDNYAQRGGRSGRRSRVGLVLGYARSTPHDQYFYDKPEEMIAGEVPAPVLSLGNRDVLVRHLYAIVFGAADPGMAGRMVEYVNPDGTVNRDSVNALIEGVRRQTGYALAVAREAWGADVLVQAQLGEDQLRSYLDRLPERIQYVIDCTARQVVELRQAVDYWYQRMKGEDAARWAGRRVARLLGIQTNGRSGTQEADDRSAGYPLRRFAEFGLLPGYEFPAEPASLRLLGDEYEEDPIMTTRRFGIGQFQPEAHVYARGRRWKVIGLDSASPWNPRSEGPTWLYRICPTCELRYNADEPRCPRCETASPGPAYHGYDFAGFLAIREERPVIDEEERYAVRNLIKIYPQWDGEVVGRWTLVNGWALRLSRGEEVRWLNEGVPPTPSELQAGLPVLHRQAKGYLLCPLCGRMLEPPPPMQIGGGGRRNTGGRQRGQNNNGHADSCSLRGASPQPVAISTANKVEVLRLLVPVPPSGSGGKWLSWGLSLGYALLNGMERHFMLDSGELEFELEGPWNYGGDGVQYGKLSLAFIDPNLGGSGYLERIAESFHLIARRALEHLDHPACETACYRCLKTYRNQRYHEHLAWPQTIAALEELAIAQPKIRPLQTEDIDDPRPWLEAYAAGVGSPLELKFLQLFEQHGFHPQKQVPISLTEGGPPVTVADFAVPERRLAIYVDGAAFHTGHNLRRDRYIRGRLRNANPPWRVEELRAKDLARGVELVSYLKR</sequence>
<dbReference type="Pfam" id="PF09369">
    <property type="entry name" value="MZB"/>
    <property type="match status" value="1"/>
</dbReference>
<proteinExistence type="predicted"/>
<dbReference type="GO" id="GO:0043138">
    <property type="term" value="F:3'-5' DNA helicase activity"/>
    <property type="evidence" value="ECO:0007669"/>
    <property type="project" value="TreeGrafter"/>
</dbReference>
<dbReference type="SMART" id="SM00490">
    <property type="entry name" value="HELICc"/>
    <property type="match status" value="1"/>
</dbReference>
<feature type="compositionally biased region" description="Acidic residues" evidence="1">
    <location>
        <begin position="334"/>
        <end position="343"/>
    </location>
</feature>
<accession>A0A1M6MJK8</accession>
<keyword evidence="3" id="KW-0378">Hydrolase</keyword>
<dbReference type="InterPro" id="IPR027417">
    <property type="entry name" value="P-loop_NTPase"/>
</dbReference>
<keyword evidence="4" id="KW-1185">Reference proteome</keyword>
<dbReference type="Proteomes" id="UP000184529">
    <property type="component" value="Unassembled WGS sequence"/>
</dbReference>
<keyword evidence="3" id="KW-0547">Nucleotide-binding</keyword>
<dbReference type="PANTHER" id="PTHR47957">
    <property type="entry name" value="ATP-DEPENDENT HELICASE HRQ1"/>
    <property type="match status" value="1"/>
</dbReference>
<dbReference type="Pfam" id="PF00271">
    <property type="entry name" value="Helicase_C"/>
    <property type="match status" value="1"/>
</dbReference>
<dbReference type="PANTHER" id="PTHR47957:SF3">
    <property type="entry name" value="ATP-DEPENDENT HELICASE HRQ1"/>
    <property type="match status" value="1"/>
</dbReference>
<evidence type="ECO:0000313" key="3">
    <source>
        <dbReference type="EMBL" id="SHJ83586.1"/>
    </source>
</evidence>
<dbReference type="SUPFAM" id="SSF52980">
    <property type="entry name" value="Restriction endonuclease-like"/>
    <property type="match status" value="1"/>
</dbReference>
<feature type="domain" description="Helicase C-terminal" evidence="2">
    <location>
        <begin position="724"/>
        <end position="908"/>
    </location>
</feature>
<dbReference type="PROSITE" id="PS51194">
    <property type="entry name" value="HELICASE_CTER"/>
    <property type="match status" value="1"/>
</dbReference>
<dbReference type="GO" id="GO:0036297">
    <property type="term" value="P:interstrand cross-link repair"/>
    <property type="evidence" value="ECO:0007669"/>
    <property type="project" value="TreeGrafter"/>
</dbReference>
<organism evidence="3 4">
    <name type="scientific">Desulfofundulus thermosubterraneus DSM 16057</name>
    <dbReference type="NCBI Taxonomy" id="1121432"/>
    <lineage>
        <taxon>Bacteria</taxon>
        <taxon>Bacillati</taxon>
        <taxon>Bacillota</taxon>
        <taxon>Clostridia</taxon>
        <taxon>Eubacteriales</taxon>
        <taxon>Peptococcaceae</taxon>
        <taxon>Desulfofundulus</taxon>
    </lineage>
</organism>
<keyword evidence="3" id="KW-0067">ATP-binding</keyword>
<gene>
    <name evidence="3" type="ORF">SAMN02745219_03455</name>
</gene>
<feature type="region of interest" description="Disordered" evidence="1">
    <location>
        <begin position="334"/>
        <end position="358"/>
    </location>
</feature>
<dbReference type="STRING" id="1121432.SAMN02745219_03455"/>
<reference evidence="4" key="1">
    <citation type="submission" date="2016-11" db="EMBL/GenBank/DDBJ databases">
        <authorList>
            <person name="Varghese N."/>
            <person name="Submissions S."/>
        </authorList>
    </citation>
    <scope>NUCLEOTIDE SEQUENCE [LARGE SCALE GENOMIC DNA]</scope>
    <source>
        <strain evidence="4">DSM 16057</strain>
    </source>
</reference>
<protein>
    <submittedName>
        <fullName evidence="3">Helicase conserved C-terminal domain-containing protein</fullName>
    </submittedName>
</protein>
<dbReference type="InterPro" id="IPR001650">
    <property type="entry name" value="Helicase_C-like"/>
</dbReference>
<evidence type="ECO:0000259" key="2">
    <source>
        <dbReference type="PROSITE" id="PS51194"/>
    </source>
</evidence>
<name>A0A1M6MJK8_9FIRM</name>
<dbReference type="InterPro" id="IPR018973">
    <property type="entry name" value="MZB"/>
</dbReference>
<dbReference type="SUPFAM" id="SSF52540">
    <property type="entry name" value="P-loop containing nucleoside triphosphate hydrolases"/>
    <property type="match status" value="1"/>
</dbReference>